<feature type="domain" description="HAT C-terminal dimerisation" evidence="1">
    <location>
        <begin position="184"/>
        <end position="251"/>
    </location>
</feature>
<reference evidence="2 4" key="1">
    <citation type="journal article" date="2024" name="Science">
        <title>Giant polyketide synthase enzymes in the biosynthesis of giant marine polyether toxins.</title>
        <authorList>
            <person name="Fallon T.R."/>
            <person name="Shende V.V."/>
            <person name="Wierzbicki I.H."/>
            <person name="Pendleton A.L."/>
            <person name="Watervoot N.F."/>
            <person name="Auber R.P."/>
            <person name="Gonzalez D.J."/>
            <person name="Wisecaver J.H."/>
            <person name="Moore B.S."/>
        </authorList>
    </citation>
    <scope>NUCLEOTIDE SEQUENCE [LARGE SCALE GENOMIC DNA]</scope>
    <source>
        <strain evidence="2 4">12B1</strain>
    </source>
</reference>
<dbReference type="AlphaFoldDB" id="A0AB34IVT6"/>
<protein>
    <recommendedName>
        <fullName evidence="1">HAT C-terminal dimerisation domain-containing protein</fullName>
    </recommendedName>
</protein>
<evidence type="ECO:0000313" key="2">
    <source>
        <dbReference type="EMBL" id="KAL1507719.1"/>
    </source>
</evidence>
<dbReference type="InterPro" id="IPR012337">
    <property type="entry name" value="RNaseH-like_sf"/>
</dbReference>
<dbReference type="Pfam" id="PF05699">
    <property type="entry name" value="Dimer_Tnp_hAT"/>
    <property type="match status" value="1"/>
</dbReference>
<dbReference type="GO" id="GO:0046983">
    <property type="term" value="F:protein dimerization activity"/>
    <property type="evidence" value="ECO:0007669"/>
    <property type="project" value="InterPro"/>
</dbReference>
<evidence type="ECO:0000313" key="4">
    <source>
        <dbReference type="Proteomes" id="UP001515480"/>
    </source>
</evidence>
<comment type="caution">
    <text evidence="2">The sequence shown here is derived from an EMBL/GenBank/DDBJ whole genome shotgun (WGS) entry which is preliminary data.</text>
</comment>
<proteinExistence type="predicted"/>
<gene>
    <name evidence="2" type="ORF">AB1Y20_007332</name>
    <name evidence="3" type="ORF">AB1Y20_007338</name>
</gene>
<evidence type="ECO:0000313" key="3">
    <source>
        <dbReference type="EMBL" id="KAL1507725.1"/>
    </source>
</evidence>
<dbReference type="EMBL" id="JBGBPQ010000017">
    <property type="protein sequence ID" value="KAL1507725.1"/>
    <property type="molecule type" value="Genomic_DNA"/>
</dbReference>
<accession>A0AB34IVT6</accession>
<evidence type="ECO:0000259" key="1">
    <source>
        <dbReference type="Pfam" id="PF05699"/>
    </source>
</evidence>
<organism evidence="2 4">
    <name type="scientific">Prymnesium parvum</name>
    <name type="common">Toxic golden alga</name>
    <dbReference type="NCBI Taxonomy" id="97485"/>
    <lineage>
        <taxon>Eukaryota</taxon>
        <taxon>Haptista</taxon>
        <taxon>Haptophyta</taxon>
        <taxon>Prymnesiophyceae</taxon>
        <taxon>Prymnesiales</taxon>
        <taxon>Prymnesiaceae</taxon>
        <taxon>Prymnesium</taxon>
    </lineage>
</organism>
<dbReference type="Proteomes" id="UP001515480">
    <property type="component" value="Unassembled WGS sequence"/>
</dbReference>
<dbReference type="SUPFAM" id="SSF53098">
    <property type="entry name" value="Ribonuclease H-like"/>
    <property type="match status" value="1"/>
</dbReference>
<dbReference type="EMBL" id="JBGBPQ010000017">
    <property type="protein sequence ID" value="KAL1507719.1"/>
    <property type="molecule type" value="Genomic_DNA"/>
</dbReference>
<dbReference type="InterPro" id="IPR008906">
    <property type="entry name" value="HATC_C_dom"/>
</dbReference>
<sequence length="287" mass="32793">MVDHLLGCPLCPNDVKSSFKRGLRNTSDTKRKEKRHGWFTIGESISESNAEYKEAVNEKFDARWAYAHSDFLAAAYVLDPEFQEHEQTKNTEVFEGFLDVVDRIGILQEVRKSMEQYTEMWQKRKEAIAADPKKQATLEHYPTYPNAKSASVKAFSVKVNSQLACYRGKKGVFGRDAVMEAAVNMPAYMWWDQYGAATPELQTVACLVLSQPASASIVERINSEFGFVKDRRRNRLAHEKANKLVALFHNLRLMARMKKPHYSEPAVGWVTDENKTGITKWGITNYD</sequence>
<keyword evidence="4" id="KW-1185">Reference proteome</keyword>
<name>A0AB34IVT6_PRYPA</name>